<gene>
    <name evidence="2" type="ORF">G7067_01935</name>
</gene>
<dbReference type="Pfam" id="PF13338">
    <property type="entry name" value="AbiEi_4"/>
    <property type="match status" value="1"/>
</dbReference>
<evidence type="ECO:0000313" key="2">
    <source>
        <dbReference type="EMBL" id="QIM15448.1"/>
    </source>
</evidence>
<dbReference type="AlphaFoldDB" id="A0A6G8FGF3"/>
<dbReference type="RefSeq" id="WP_166321543.1">
    <property type="nucleotide sequence ID" value="NZ_CP049934.1"/>
</dbReference>
<dbReference type="KEGG" id="lins:G7067_01935"/>
<organism evidence="2 3">
    <name type="scientific">Leucobacter insecticola</name>
    <dbReference type="NCBI Taxonomy" id="2714934"/>
    <lineage>
        <taxon>Bacteria</taxon>
        <taxon>Bacillati</taxon>
        <taxon>Actinomycetota</taxon>
        <taxon>Actinomycetes</taxon>
        <taxon>Micrococcales</taxon>
        <taxon>Microbacteriaceae</taxon>
        <taxon>Leucobacter</taxon>
    </lineage>
</organism>
<evidence type="ECO:0000259" key="1">
    <source>
        <dbReference type="Pfam" id="PF13338"/>
    </source>
</evidence>
<sequence length="281" mass="31102">MKRSVALRLLAEVAASQWGLVTAAQAGARGVSHLMLARLADAGDLVRLAHGVYRDAGAPTSEHEELRSAWLSIEPARFAWERIQDRPEGATVSGESAARLLGIGDFRAIRHEFTVPRRRQTQRPDVRFRTRALADPDVTVREGLPVTSIERTIADLVESRAQLEHVARALRDAMRRESVDVDRLTALLAPLAARNGHRKEDGRDLLQQLLATVGLDQQSLIKQLTRATRRLLPMEVVSPTEAQELKRRAAAQSESADIADLVRFVERLSQLAPANTSERST</sequence>
<dbReference type="InterPro" id="IPR025159">
    <property type="entry name" value="AbiEi_N"/>
</dbReference>
<name>A0A6G8FGF3_9MICO</name>
<accession>A0A6G8FGF3</accession>
<proteinExistence type="predicted"/>
<reference evidence="2 3" key="1">
    <citation type="submission" date="2020-03" db="EMBL/GenBank/DDBJ databases">
        <title>Leucobacter sp. nov., isolated from beetles.</title>
        <authorList>
            <person name="Hyun D.-W."/>
            <person name="Bae J.-W."/>
        </authorList>
    </citation>
    <scope>NUCLEOTIDE SEQUENCE [LARGE SCALE GENOMIC DNA]</scope>
    <source>
        <strain evidence="2 3">HDW9B</strain>
    </source>
</reference>
<protein>
    <recommendedName>
        <fullName evidence="1">AbiEi antitoxin N-terminal domain-containing protein</fullName>
    </recommendedName>
</protein>
<evidence type="ECO:0000313" key="3">
    <source>
        <dbReference type="Proteomes" id="UP000501387"/>
    </source>
</evidence>
<feature type="domain" description="AbiEi antitoxin N-terminal" evidence="1">
    <location>
        <begin position="9"/>
        <end position="54"/>
    </location>
</feature>
<keyword evidence="3" id="KW-1185">Reference proteome</keyword>
<dbReference type="Proteomes" id="UP000501387">
    <property type="component" value="Chromosome"/>
</dbReference>
<dbReference type="EMBL" id="CP049934">
    <property type="protein sequence ID" value="QIM15448.1"/>
    <property type="molecule type" value="Genomic_DNA"/>
</dbReference>